<evidence type="ECO:0000313" key="4">
    <source>
        <dbReference type="EMBL" id="SCB41701.1"/>
    </source>
</evidence>
<organism evidence="4 5">
    <name type="scientific">Rhizobium multihospitium</name>
    <dbReference type="NCBI Taxonomy" id="410764"/>
    <lineage>
        <taxon>Bacteria</taxon>
        <taxon>Pseudomonadati</taxon>
        <taxon>Pseudomonadota</taxon>
        <taxon>Alphaproteobacteria</taxon>
        <taxon>Hyphomicrobiales</taxon>
        <taxon>Rhizobiaceae</taxon>
        <taxon>Rhizobium/Agrobacterium group</taxon>
        <taxon>Rhizobium</taxon>
    </lineage>
</organism>
<reference evidence="5" key="1">
    <citation type="submission" date="2016-08" db="EMBL/GenBank/DDBJ databases">
        <authorList>
            <person name="Varghese N."/>
            <person name="Submissions Spin"/>
        </authorList>
    </citation>
    <scope>NUCLEOTIDE SEQUENCE [LARGE SCALE GENOMIC DNA]</scope>
    <source>
        <strain evidence="5">HAMBI 2975</strain>
    </source>
</reference>
<accession>A0A1C3WNZ9</accession>
<dbReference type="EMBL" id="FMAG01000006">
    <property type="protein sequence ID" value="SCB41701.1"/>
    <property type="molecule type" value="Genomic_DNA"/>
</dbReference>
<dbReference type="InterPro" id="IPR053981">
    <property type="entry name" value="Gp44/GpP-like_2nd"/>
</dbReference>
<evidence type="ECO:0000313" key="5">
    <source>
        <dbReference type="Proteomes" id="UP000199101"/>
    </source>
</evidence>
<name>A0A1C3WNZ9_9HYPH</name>
<dbReference type="OrthoDB" id="8198839at2"/>
<feature type="region of interest" description="Disordered" evidence="1">
    <location>
        <begin position="219"/>
        <end position="241"/>
    </location>
</feature>
<feature type="region of interest" description="Disordered" evidence="1">
    <location>
        <begin position="347"/>
        <end position="382"/>
    </location>
</feature>
<dbReference type="InterPro" id="IPR049354">
    <property type="entry name" value="GpP-like_N"/>
</dbReference>
<protein>
    <submittedName>
        <fullName evidence="4">Mu-like prophage tail protein gpP</fullName>
    </submittedName>
</protein>
<feature type="compositionally biased region" description="Polar residues" evidence="1">
    <location>
        <begin position="221"/>
        <end position="231"/>
    </location>
</feature>
<sequence>MPKIEETCEVTINGKVFRDWDSVTAIASINPFARIVTLTVTEKVGANGAVGQALQIKKGDSATVKLAGQLFASGHIHERQVAYDANNHSVRVTFASQVLKAVKQSIPLKDGEFKGYSFQAIANKVLSPVGVVLKALNPPSGWDKAFKYVNIEPGETPFSLLSRLSKYRGIRLHDDKNGNMVARGSADKKPTAEFVEGRNILSASCLDHNPQDTTIEVVGQQRGTDNSTPAQNRGAYSGKADAKGANYTVERQIQADIPVDADDLKQAAAHNQLASLGGQLTVRIVYQGWLLSSGNLPEVADYTTVDSPMLMLKTSRLQIAEVTFTQDQAGTRTTILLQDWITAPGSVESSAPAQTDVQKATSTVITPGTPTMDGPKGQESIL</sequence>
<dbReference type="Proteomes" id="UP000199101">
    <property type="component" value="Unassembled WGS sequence"/>
</dbReference>
<dbReference type="SUPFAM" id="SSF69279">
    <property type="entry name" value="Phage tail proteins"/>
    <property type="match status" value="2"/>
</dbReference>
<feature type="compositionally biased region" description="Polar residues" evidence="1">
    <location>
        <begin position="347"/>
        <end position="369"/>
    </location>
</feature>
<dbReference type="Pfam" id="PF21683">
    <property type="entry name" value="GpP-like_1st"/>
    <property type="match status" value="1"/>
</dbReference>
<evidence type="ECO:0000259" key="2">
    <source>
        <dbReference type="Pfam" id="PF21683"/>
    </source>
</evidence>
<gene>
    <name evidence="4" type="ORF">GA0061103_5903</name>
</gene>
<feature type="domain" description="Baseplate hub protein gp44-like N-terminal" evidence="2">
    <location>
        <begin position="9"/>
        <end position="93"/>
    </location>
</feature>
<dbReference type="Gene3D" id="2.30.300.10">
    <property type="entry name" value="Baseplate protein-like domain - beta roll fold"/>
    <property type="match status" value="1"/>
</dbReference>
<evidence type="ECO:0000256" key="1">
    <source>
        <dbReference type="SAM" id="MobiDB-lite"/>
    </source>
</evidence>
<dbReference type="Gene3D" id="3.30.1920.10">
    <property type="entry name" value="Baseplate protein-like domains - 2 layer sandwich fold"/>
    <property type="match status" value="1"/>
</dbReference>
<dbReference type="Gene3D" id="3.55.50.10">
    <property type="entry name" value="Baseplate protein-like domains"/>
    <property type="match status" value="1"/>
</dbReference>
<dbReference type="InterPro" id="IPR023399">
    <property type="entry name" value="Baseplate-like_2-layer_sand"/>
</dbReference>
<evidence type="ECO:0000259" key="3">
    <source>
        <dbReference type="Pfam" id="PF22255"/>
    </source>
</evidence>
<keyword evidence="5" id="KW-1185">Reference proteome</keyword>
<dbReference type="RefSeq" id="WP_141694466.1">
    <property type="nucleotide sequence ID" value="NZ_FMAG01000006.1"/>
</dbReference>
<proteinExistence type="predicted"/>
<feature type="domain" description="Baseplate hub protein gp44/GpP-like second" evidence="3">
    <location>
        <begin position="105"/>
        <end position="181"/>
    </location>
</feature>
<dbReference type="AlphaFoldDB" id="A0A1C3WNZ9"/>
<dbReference type="Pfam" id="PF22255">
    <property type="entry name" value="Gp44-like_2nd"/>
    <property type="match status" value="1"/>
</dbReference>